<evidence type="ECO:0000256" key="1">
    <source>
        <dbReference type="ARBA" id="ARBA00001946"/>
    </source>
</evidence>
<dbReference type="PANTHER" id="PTHR30001">
    <property type="entry name" value="RIBONUCLEASE"/>
    <property type="match status" value="1"/>
</dbReference>
<dbReference type="InterPro" id="IPR003029">
    <property type="entry name" value="S1_domain"/>
</dbReference>
<keyword evidence="4" id="KW-0460">Magnesium</keyword>
<keyword evidence="5" id="KW-0694">RNA-binding</keyword>
<feature type="domain" description="S1 motif" evidence="6">
    <location>
        <begin position="37"/>
        <end position="117"/>
    </location>
</feature>
<dbReference type="InterPro" id="IPR004659">
    <property type="entry name" value="RNase_E/G"/>
</dbReference>
<dbReference type="PANTHER" id="PTHR30001:SF0">
    <property type="entry name" value="RIBONUCLEASE G"/>
    <property type="match status" value="1"/>
</dbReference>
<protein>
    <submittedName>
        <fullName evidence="7">Ribonuclease E/G</fullName>
    </submittedName>
</protein>
<dbReference type="RefSeq" id="WP_186836912.1">
    <property type="nucleotide sequence ID" value="NZ_JACOPD010000005.1"/>
</dbReference>
<evidence type="ECO:0000313" key="7">
    <source>
        <dbReference type="EMBL" id="MBC5681011.1"/>
    </source>
</evidence>
<dbReference type="CDD" id="cd04453">
    <property type="entry name" value="S1_RNase_E"/>
    <property type="match status" value="1"/>
</dbReference>
<dbReference type="PROSITE" id="PS50126">
    <property type="entry name" value="S1"/>
    <property type="match status" value="1"/>
</dbReference>
<reference evidence="7 8" key="1">
    <citation type="submission" date="2020-08" db="EMBL/GenBank/DDBJ databases">
        <title>Genome public.</title>
        <authorList>
            <person name="Liu C."/>
            <person name="Sun Q."/>
        </authorList>
    </citation>
    <scope>NUCLEOTIDE SEQUENCE [LARGE SCALE GENOMIC DNA]</scope>
    <source>
        <strain evidence="7 8">NSJ-43</strain>
    </source>
</reference>
<comment type="cofactor">
    <cofactor evidence="1">
        <name>Mg(2+)</name>
        <dbReference type="ChEBI" id="CHEBI:18420"/>
    </cofactor>
</comment>
<keyword evidence="2" id="KW-0479">Metal-binding</keyword>
<name>A0ABR7G0N4_9FIRM</name>
<evidence type="ECO:0000256" key="2">
    <source>
        <dbReference type="ARBA" id="ARBA00022723"/>
    </source>
</evidence>
<dbReference type="SUPFAM" id="SSF50249">
    <property type="entry name" value="Nucleic acid-binding proteins"/>
    <property type="match status" value="1"/>
</dbReference>
<evidence type="ECO:0000256" key="4">
    <source>
        <dbReference type="ARBA" id="ARBA00022842"/>
    </source>
</evidence>
<organism evidence="7 8">
    <name type="scientific">Lachnospira hominis</name>
    <name type="common">ex Liu et al. 2021</name>
    <dbReference type="NCBI Taxonomy" id="2763051"/>
    <lineage>
        <taxon>Bacteria</taxon>
        <taxon>Bacillati</taxon>
        <taxon>Bacillota</taxon>
        <taxon>Clostridia</taxon>
        <taxon>Lachnospirales</taxon>
        <taxon>Lachnospiraceae</taxon>
        <taxon>Lachnospira</taxon>
    </lineage>
</organism>
<dbReference type="SMART" id="SM00316">
    <property type="entry name" value="S1"/>
    <property type="match status" value="1"/>
</dbReference>
<dbReference type="InterPro" id="IPR019307">
    <property type="entry name" value="RNA-bd_AU-1/RNase_E/G"/>
</dbReference>
<proteinExistence type="predicted"/>
<evidence type="ECO:0000313" key="8">
    <source>
        <dbReference type="Proteomes" id="UP000628463"/>
    </source>
</evidence>
<evidence type="ECO:0000256" key="5">
    <source>
        <dbReference type="ARBA" id="ARBA00022884"/>
    </source>
</evidence>
<dbReference type="Proteomes" id="UP000628463">
    <property type="component" value="Unassembled WGS sequence"/>
</dbReference>
<keyword evidence="8" id="KW-1185">Reference proteome</keyword>
<dbReference type="Pfam" id="PF10150">
    <property type="entry name" value="RNase_E_G"/>
    <property type="match status" value="1"/>
</dbReference>
<accession>A0ABR7G0N4</accession>
<keyword evidence="3" id="KW-0378">Hydrolase</keyword>
<gene>
    <name evidence="7" type="ORF">H8S01_08570</name>
</gene>
<comment type="caution">
    <text evidence="7">The sequence shown here is derived from an EMBL/GenBank/DDBJ whole genome shotgun (WGS) entry which is preliminary data.</text>
</comment>
<evidence type="ECO:0000259" key="6">
    <source>
        <dbReference type="PROSITE" id="PS50126"/>
    </source>
</evidence>
<evidence type="ECO:0000256" key="3">
    <source>
        <dbReference type="ARBA" id="ARBA00022801"/>
    </source>
</evidence>
<dbReference type="InterPro" id="IPR012340">
    <property type="entry name" value="NA-bd_OB-fold"/>
</dbReference>
<dbReference type="Gene3D" id="2.40.50.140">
    <property type="entry name" value="Nucleic acid-binding proteins"/>
    <property type="match status" value="1"/>
</dbReference>
<sequence>MSAKYIITHIDGRLVSAEYDNNICVGLDILSPTGVMGNIYAGRVENVVKNINCAFVEIEKGVKCYFPLEADNNRHIFFNNKNNDKLNQGDSVLVQVIKEAVKTKPPTVTTKVSLTGKYVVLSSDIRGVNISSKTKKDELCKKVQSLLLESLNTEKFGFIVRTNCKDVNESDFEDILKEAHDMSKKFENILQRATYEKAPVCLYKEKPLYVNHILGFPNDYIDEIITDDDNIYDTICAYLPENERMKVRLYKDEMLELYKLYDVKKQLEQASAQKVWLKCGGYIIIEQTEALTSIDVNSGKCISKKSGEAAKEDTVYKVNSEAADEIARQIKLRNLSGIIIIDFINMKSEDNTQKLMSGIRHLFKNDKVTTTLIDITKLGLVEVTRKREGVTLLQALKDTSF</sequence>
<dbReference type="EMBL" id="JACOPD010000005">
    <property type="protein sequence ID" value="MBC5681011.1"/>
    <property type="molecule type" value="Genomic_DNA"/>
</dbReference>